<feature type="domain" description="Carboxyltransferase" evidence="4">
    <location>
        <begin position="27"/>
        <end position="309"/>
    </location>
</feature>
<organism evidence="5 6">
    <name type="scientific">Vibrio campbellii (strain ATCC BAA-1116)</name>
    <dbReference type="NCBI Taxonomy" id="2902295"/>
    <lineage>
        <taxon>Bacteria</taxon>
        <taxon>Pseudomonadati</taxon>
        <taxon>Pseudomonadota</taxon>
        <taxon>Gammaproteobacteria</taxon>
        <taxon>Vibrionales</taxon>
        <taxon>Vibrionaceae</taxon>
        <taxon>Vibrio</taxon>
    </lineage>
</organism>
<evidence type="ECO:0000313" key="5">
    <source>
        <dbReference type="EMBL" id="ABU73691.1"/>
    </source>
</evidence>
<sequence length="312" mass="34102">MRFVGLLVEKPGPLSLIQDFGRFGLAHIGITQSGPVDDYAYSWSNHLLGNPVNCSVIEITLGNASFKALTDCHMAICGGDLNATVNGEPIANWSDFCLRKGQTLKFGIAKNGLRAYLAVKGGFDVQTHLGSTSTAVRESLGGLAQNGEPLKAGDMIGFEPHTLPSSKSRQMTFRFKPDYNLPLTLRVIEGYQYEDFAQQSIDDFYSTGGFTISPNSNRMGYRLEGEAIQPPYEGVLSEGIALGSIQVPNDGNPIILLNDHQTIGGYPKFGCVARIDLPRLAQAKPGQEVRFVRGDRQGLQDVWCQWAQFFGY</sequence>
<name>A7N8I3_VIBC1</name>
<protein>
    <recommendedName>
        <fullName evidence="4">Carboxyltransferase domain-containing protein</fullName>
    </recommendedName>
</protein>
<dbReference type="GO" id="GO:0005524">
    <property type="term" value="F:ATP binding"/>
    <property type="evidence" value="ECO:0007669"/>
    <property type="project" value="UniProtKB-KW"/>
</dbReference>
<keyword evidence="1" id="KW-0547">Nucleotide-binding</keyword>
<gene>
    <name evidence="5" type="ordered locus">VIBHAR_05797</name>
</gene>
<dbReference type="InterPro" id="IPR052708">
    <property type="entry name" value="PxpC"/>
</dbReference>
<evidence type="ECO:0000256" key="3">
    <source>
        <dbReference type="ARBA" id="ARBA00022840"/>
    </source>
</evidence>
<evidence type="ECO:0000256" key="2">
    <source>
        <dbReference type="ARBA" id="ARBA00022801"/>
    </source>
</evidence>
<dbReference type="Gene3D" id="2.40.100.10">
    <property type="entry name" value="Cyclophilin-like"/>
    <property type="match status" value="1"/>
</dbReference>
<dbReference type="PATRIC" id="fig|338187.25.peg.4486"/>
<evidence type="ECO:0000313" key="6">
    <source>
        <dbReference type="Proteomes" id="UP000008152"/>
    </source>
</evidence>
<keyword evidence="3" id="KW-0067">ATP-binding</keyword>
<keyword evidence="2" id="KW-0378">Hydrolase</keyword>
<dbReference type="SUPFAM" id="SSF50891">
    <property type="entry name" value="Cyclophilin-like"/>
    <property type="match status" value="1"/>
</dbReference>
<dbReference type="GO" id="GO:0016787">
    <property type="term" value="F:hydrolase activity"/>
    <property type="evidence" value="ECO:0007669"/>
    <property type="project" value="UniProtKB-KW"/>
</dbReference>
<reference evidence="5 6" key="1">
    <citation type="submission" date="2007-08" db="EMBL/GenBank/DDBJ databases">
        <authorList>
            <consortium name="The Vibrio harveyi Genome Sequencing Project"/>
            <person name="Bassler B."/>
            <person name="Clifton S.W."/>
            <person name="Fulton L."/>
            <person name="Delehaunty K."/>
            <person name="Fronick C."/>
            <person name="Harrison M."/>
            <person name="Markivic C."/>
            <person name="Fulton R."/>
            <person name="Tin-Wollam A.-M."/>
            <person name="Shah N."/>
            <person name="Pepin K."/>
            <person name="Nash W."/>
            <person name="Thiruvilangam P."/>
            <person name="Bhonagiri V."/>
            <person name="Waters C."/>
            <person name="Tu K.C."/>
            <person name="Irgon J."/>
            <person name="Wilson R.K."/>
        </authorList>
    </citation>
    <scope>NUCLEOTIDE SEQUENCE [LARGE SCALE GENOMIC DNA]</scope>
    <source>
        <strain evidence="6">ATCC BAA-1116 / BB120</strain>
    </source>
</reference>
<dbReference type="KEGG" id="vha:VIBHAR_05797"/>
<dbReference type="RefSeq" id="WP_012129381.1">
    <property type="nucleotide sequence ID" value="NC_009784.1"/>
</dbReference>
<dbReference type="AlphaFoldDB" id="A7N8I3"/>
<dbReference type="Pfam" id="PF02626">
    <property type="entry name" value="CT_A_B"/>
    <property type="match status" value="1"/>
</dbReference>
<dbReference type="NCBIfam" id="TIGR00724">
    <property type="entry name" value="urea_amlyse_rel"/>
    <property type="match status" value="1"/>
</dbReference>
<dbReference type="SMART" id="SM00797">
    <property type="entry name" value="AHS2"/>
    <property type="match status" value="1"/>
</dbReference>
<dbReference type="InterPro" id="IPR003778">
    <property type="entry name" value="CT_A_B"/>
</dbReference>
<evidence type="ECO:0000259" key="4">
    <source>
        <dbReference type="SMART" id="SM00797"/>
    </source>
</evidence>
<dbReference type="InterPro" id="IPR029000">
    <property type="entry name" value="Cyclophilin-like_dom_sf"/>
</dbReference>
<dbReference type="PANTHER" id="PTHR43309:SF4">
    <property type="entry name" value="CARBOXYLTRANSFERASE DOMAIN-CONTAINING PROTEIN"/>
    <property type="match status" value="1"/>
</dbReference>
<evidence type="ECO:0000256" key="1">
    <source>
        <dbReference type="ARBA" id="ARBA00022741"/>
    </source>
</evidence>
<dbReference type="Proteomes" id="UP000008152">
    <property type="component" value="Chromosome II"/>
</dbReference>
<dbReference type="PANTHER" id="PTHR43309">
    <property type="entry name" value="5-OXOPROLINASE SUBUNIT C"/>
    <property type="match status" value="1"/>
</dbReference>
<dbReference type="EMBL" id="CP000790">
    <property type="protein sequence ID" value="ABU73691.1"/>
    <property type="molecule type" value="Genomic_DNA"/>
</dbReference>
<accession>A7N8I3</accession>
<proteinExistence type="predicted"/>